<feature type="compositionally biased region" description="Low complexity" evidence="1">
    <location>
        <begin position="17"/>
        <end position="36"/>
    </location>
</feature>
<feature type="transmembrane region" description="Helical" evidence="2">
    <location>
        <begin position="235"/>
        <end position="253"/>
    </location>
</feature>
<evidence type="ECO:0000313" key="3">
    <source>
        <dbReference type="EMBL" id="MBB6121313.1"/>
    </source>
</evidence>
<evidence type="ECO:0000313" key="4">
    <source>
        <dbReference type="Proteomes" id="UP000536604"/>
    </source>
</evidence>
<feature type="compositionally biased region" description="Basic and acidic residues" evidence="1">
    <location>
        <begin position="367"/>
        <end position="376"/>
    </location>
</feature>
<feature type="transmembrane region" description="Helical" evidence="2">
    <location>
        <begin position="283"/>
        <end position="306"/>
    </location>
</feature>
<protein>
    <submittedName>
        <fullName evidence="3">RsiW-degrading membrane proteinase PrsW (M82 family)</fullName>
    </submittedName>
</protein>
<feature type="transmembrane region" description="Helical" evidence="2">
    <location>
        <begin position="73"/>
        <end position="95"/>
    </location>
</feature>
<dbReference type="RefSeq" id="WP_184292755.1">
    <property type="nucleotide sequence ID" value="NZ_JACHJO010000009.1"/>
</dbReference>
<name>A0A841IRK8_9ACTN</name>
<keyword evidence="2" id="KW-0812">Transmembrane</keyword>
<gene>
    <name evidence="3" type="ORF">FHS13_003281</name>
</gene>
<feature type="transmembrane region" description="Helical" evidence="2">
    <location>
        <begin position="41"/>
        <end position="67"/>
    </location>
</feature>
<dbReference type="EMBL" id="JACHJO010000009">
    <property type="protein sequence ID" value="MBB6121313.1"/>
    <property type="molecule type" value="Genomic_DNA"/>
</dbReference>
<dbReference type="Proteomes" id="UP000536604">
    <property type="component" value="Unassembled WGS sequence"/>
</dbReference>
<dbReference type="Pfam" id="PF13367">
    <property type="entry name" value="PrsW-protease"/>
    <property type="match status" value="1"/>
</dbReference>
<dbReference type="GO" id="GO:0008233">
    <property type="term" value="F:peptidase activity"/>
    <property type="evidence" value="ECO:0007669"/>
    <property type="project" value="InterPro"/>
</dbReference>
<dbReference type="InterPro" id="IPR026898">
    <property type="entry name" value="PrsW"/>
</dbReference>
<organism evidence="3 4">
    <name type="scientific">Nocardiopsis algeriensis</name>
    <dbReference type="NCBI Taxonomy" id="1478215"/>
    <lineage>
        <taxon>Bacteria</taxon>
        <taxon>Bacillati</taxon>
        <taxon>Actinomycetota</taxon>
        <taxon>Actinomycetes</taxon>
        <taxon>Streptosporangiales</taxon>
        <taxon>Nocardiopsidaceae</taxon>
        <taxon>Nocardiopsis</taxon>
    </lineage>
</organism>
<keyword evidence="2" id="KW-0472">Membrane</keyword>
<comment type="caution">
    <text evidence="3">The sequence shown here is derived from an EMBL/GenBank/DDBJ whole genome shotgun (WGS) entry which is preliminary data.</text>
</comment>
<feature type="transmembrane region" description="Helical" evidence="2">
    <location>
        <begin position="260"/>
        <end position="277"/>
    </location>
</feature>
<keyword evidence="4" id="KW-1185">Reference proteome</keyword>
<proteinExistence type="predicted"/>
<evidence type="ECO:0000256" key="2">
    <source>
        <dbReference type="SAM" id="Phobius"/>
    </source>
</evidence>
<evidence type="ECO:0000256" key="1">
    <source>
        <dbReference type="SAM" id="MobiDB-lite"/>
    </source>
</evidence>
<feature type="compositionally biased region" description="Basic and acidic residues" evidence="1">
    <location>
        <begin position="1"/>
        <end position="12"/>
    </location>
</feature>
<accession>A0A841IRK8</accession>
<reference evidence="3 4" key="1">
    <citation type="submission" date="2020-08" db="EMBL/GenBank/DDBJ databases">
        <title>Genomic Encyclopedia of Type Strains, Phase III (KMG-III): the genomes of soil and plant-associated and newly described type strains.</title>
        <authorList>
            <person name="Whitman W."/>
        </authorList>
    </citation>
    <scope>NUCLEOTIDE SEQUENCE [LARGE SCALE GENOMIC DNA]</scope>
    <source>
        <strain evidence="3 4">CECT 8712</strain>
    </source>
</reference>
<dbReference type="AlphaFoldDB" id="A0A841IRK8"/>
<dbReference type="PANTHER" id="PTHR36844">
    <property type="entry name" value="PROTEASE PRSW"/>
    <property type="match status" value="1"/>
</dbReference>
<feature type="region of interest" description="Disordered" evidence="1">
    <location>
        <begin position="1"/>
        <end position="36"/>
    </location>
</feature>
<dbReference type="PANTHER" id="PTHR36844:SF1">
    <property type="entry name" value="PROTEASE PRSW"/>
    <property type="match status" value="1"/>
</dbReference>
<feature type="region of interest" description="Disordered" evidence="1">
    <location>
        <begin position="340"/>
        <end position="376"/>
    </location>
</feature>
<keyword evidence="2" id="KW-1133">Transmembrane helix</keyword>
<feature type="transmembrane region" description="Helical" evidence="2">
    <location>
        <begin position="107"/>
        <end position="127"/>
    </location>
</feature>
<sequence>MSRTPGEPRERTLGAVPRPRSSRTSAPGRARGRTAGTGRPLLPSLVALAAVAALCLLGLVFLAARFAGTVRAFFGEAALALVLAAATLVLGYWVLRQIRPVREPDTAASLTAAAFGLTAAAGAAVVANGALGSLWAAVLGLDLAGVWGPSLTAPLNEELLKLAGIVLVAVAFPYALRVPVDGFVLGALVGLGFEVTENAVSAMNAVVEAGGVDGAAAVVRSAAVRVALTGLASHWTMSAVAGTAVGLLAASAWRPGARRAAGAAGLVLLAMAMHGLLDSPLPGGAAGTAVKIAVNFLTAAAVYLVVRHTHRRRVRASLAAQGEDLGMRRSDAEALATRRGRRSALRRIARPERPAVQERQGAMLATAEDHAAGSAS</sequence>